<evidence type="ECO:0000313" key="2">
    <source>
        <dbReference type="Proteomes" id="UP000053480"/>
    </source>
</evidence>
<name>A0ACC6TME6_9CREN</name>
<proteinExistence type="predicted"/>
<dbReference type="Proteomes" id="UP000053480">
    <property type="component" value="Unassembled WGS sequence"/>
</dbReference>
<gene>
    <name evidence="1" type="ORF">TQ35_0002450</name>
</gene>
<comment type="caution">
    <text evidence="1">The sequence shown here is derived from an EMBL/GenBank/DDBJ whole genome shotgun (WGS) entry which is preliminary data.</text>
</comment>
<evidence type="ECO:0000313" key="1">
    <source>
        <dbReference type="EMBL" id="MEW9491047.1"/>
    </source>
</evidence>
<protein>
    <submittedName>
        <fullName evidence="1">Uncharacterized protein</fullName>
    </submittedName>
</protein>
<dbReference type="EMBL" id="JZWS03000002">
    <property type="protein sequence ID" value="MEW9491047.1"/>
    <property type="molecule type" value="Genomic_DNA"/>
</dbReference>
<accession>A0ACC6TME6</accession>
<sequence length="140" mass="15205">MYKLVVKVDSKSSRSSLLTFKKAGFIPLYYRKDGNREVYTALYKSNDINELKEALVDLAYLLSREGKTGGHDFAVVYQVQDKYLGKGLGGALGAGVGWQLGGIGGMILGLLGGLILGELIDIEMGERLVGVWGWPISIAY</sequence>
<organism evidence="1 2">
    <name type="scientific">Candidatus Aramenus sulfurataquae</name>
    <dbReference type="NCBI Taxonomy" id="1326980"/>
    <lineage>
        <taxon>Archaea</taxon>
        <taxon>Thermoproteota</taxon>
        <taxon>Thermoprotei</taxon>
        <taxon>Sulfolobales</taxon>
        <taxon>Sulfolobaceae</taxon>
        <taxon>Candidatus Aramenus</taxon>
    </lineage>
</organism>
<reference evidence="1" key="1">
    <citation type="submission" date="2024-07" db="EMBL/GenBank/DDBJ databases">
        <title>Metagenome and Metagenome-Assembled Genomes of Archaea from a hot spring from the geothermal field of Los Azufres, Mexico.</title>
        <authorList>
            <person name="Marin-Paredes R."/>
            <person name="Martinez-Romero E."/>
            <person name="Servin-Garciduenas L.E."/>
        </authorList>
    </citation>
    <scope>NUCLEOTIDE SEQUENCE</scope>
    <source>
        <strain evidence="1">AZ1-454</strain>
    </source>
</reference>